<dbReference type="AlphaFoldDB" id="X0UF21"/>
<dbReference type="InterPro" id="IPR014717">
    <property type="entry name" value="Transl_elong_EF1B/ribsomal_bS6"/>
</dbReference>
<organism evidence="1">
    <name type="scientific">marine sediment metagenome</name>
    <dbReference type="NCBI Taxonomy" id="412755"/>
    <lineage>
        <taxon>unclassified sequences</taxon>
        <taxon>metagenomes</taxon>
        <taxon>ecological metagenomes</taxon>
    </lineage>
</organism>
<dbReference type="InterPro" id="IPR034756">
    <property type="entry name" value="T2SSM_b"/>
</dbReference>
<gene>
    <name evidence="1" type="ORF">S01H1_40229</name>
</gene>
<dbReference type="Gene3D" id="3.30.70.60">
    <property type="match status" value="1"/>
</dbReference>
<protein>
    <submittedName>
        <fullName evidence="1">Uncharacterized protein</fullName>
    </submittedName>
</protein>
<dbReference type="Pfam" id="PF10741">
    <property type="entry name" value="T2SSM_b"/>
    <property type="match status" value="1"/>
</dbReference>
<comment type="caution">
    <text evidence="1">The sequence shown here is derived from an EMBL/GenBank/DDBJ whole genome shotgun (WGS) entry which is preliminary data.</text>
</comment>
<name>X0UF21_9ZZZZ</name>
<reference evidence="1" key="1">
    <citation type="journal article" date="2014" name="Front. Microbiol.">
        <title>High frequency of phylogenetically diverse reductive dehalogenase-homologous genes in deep subseafloor sedimentary metagenomes.</title>
        <authorList>
            <person name="Kawai M."/>
            <person name="Futagami T."/>
            <person name="Toyoda A."/>
            <person name="Takaki Y."/>
            <person name="Nishi S."/>
            <person name="Hori S."/>
            <person name="Arai W."/>
            <person name="Tsubouchi T."/>
            <person name="Morono Y."/>
            <person name="Uchiyama I."/>
            <person name="Ito T."/>
            <person name="Fujiyama A."/>
            <person name="Inagaki F."/>
            <person name="Takami H."/>
        </authorList>
    </citation>
    <scope>NUCLEOTIDE SEQUENCE</scope>
    <source>
        <strain evidence="1">Expedition CK06-06</strain>
    </source>
</reference>
<dbReference type="EMBL" id="BARS01025456">
    <property type="protein sequence ID" value="GAG04359.1"/>
    <property type="molecule type" value="Genomic_DNA"/>
</dbReference>
<sequence>MARTWTQREKTLGVATLAALAAALLLRVAVVPLARRHRLLVDRERALDARCLRGRTNLLLKEKVEREREAYAREISRQGSDQEEQSFLLQEVVRLSRDLPVRIRGMRPLPPQEMGFYKRYAVSLQMEGNIEHVLKFLHTLESSPKLLKVERLHLSVRNKNRESLTAQILVS</sequence>
<accession>X0UF21</accession>
<evidence type="ECO:0000313" key="1">
    <source>
        <dbReference type="EMBL" id="GAG04359.1"/>
    </source>
</evidence>
<feature type="non-terminal residue" evidence="1">
    <location>
        <position position="171"/>
    </location>
</feature>
<proteinExistence type="predicted"/>